<name>A0ABX3UXM6_9GAMM</name>
<evidence type="ECO:0000313" key="2">
    <source>
        <dbReference type="Proteomes" id="UP000193785"/>
    </source>
</evidence>
<protein>
    <submittedName>
        <fullName evidence="1">Uncharacterized protein</fullName>
    </submittedName>
</protein>
<organism evidence="1 2">
    <name type="scientific">Pantoea septica</name>
    <dbReference type="NCBI Taxonomy" id="472695"/>
    <lineage>
        <taxon>Bacteria</taxon>
        <taxon>Pseudomonadati</taxon>
        <taxon>Pseudomonadota</taxon>
        <taxon>Gammaproteobacteria</taxon>
        <taxon>Enterobacterales</taxon>
        <taxon>Erwiniaceae</taxon>
        <taxon>Pantoea</taxon>
    </lineage>
</organism>
<accession>A0ABX3UXM6</accession>
<gene>
    <name evidence="1" type="ORF">HA46_00765</name>
</gene>
<evidence type="ECO:0000313" key="1">
    <source>
        <dbReference type="EMBL" id="ORN03765.1"/>
    </source>
</evidence>
<reference evidence="1 2" key="1">
    <citation type="journal article" date="2017" name="Antonie Van Leeuwenhoek">
        <title>Phylogenomic resolution of the bacterial genus Pantoea and its relationship with Erwinia and Tatumella.</title>
        <authorList>
            <person name="Palmer M."/>
            <person name="Steenkamp E.T."/>
            <person name="Coetzee M.P."/>
            <person name="Chan W.Y."/>
            <person name="van Zyl E."/>
            <person name="De Maayer P."/>
            <person name="Coutinho T.A."/>
            <person name="Blom J."/>
            <person name="Smits T.H."/>
            <person name="Duffy B."/>
            <person name="Venter S.N."/>
        </authorList>
    </citation>
    <scope>NUCLEOTIDE SEQUENCE [LARGE SCALE GENOMIC DNA]</scope>
    <source>
        <strain evidence="1 2">LMG 5345</strain>
    </source>
</reference>
<dbReference type="EMBL" id="MLJJ01000001">
    <property type="protein sequence ID" value="ORN03765.1"/>
    <property type="molecule type" value="Genomic_DNA"/>
</dbReference>
<proteinExistence type="predicted"/>
<keyword evidence="2" id="KW-1185">Reference proteome</keyword>
<dbReference type="Proteomes" id="UP000193785">
    <property type="component" value="Unassembled WGS sequence"/>
</dbReference>
<comment type="caution">
    <text evidence="1">The sequence shown here is derived from an EMBL/GenBank/DDBJ whole genome shotgun (WGS) entry which is preliminary data.</text>
</comment>
<sequence length="78" mass="8846">MHQGVFTLTAGHGHSLIDVLLYPAISRRISRNIPAVELRREFQPCITFAKRGLLRAQEIGKQELPGILVKFDLLCFML</sequence>